<dbReference type="Pfam" id="PF12712">
    <property type="entry name" value="DUF3805"/>
    <property type="match status" value="1"/>
</dbReference>
<dbReference type="InterPro" id="IPR024315">
    <property type="entry name" value="DUF3805"/>
</dbReference>
<feature type="domain" description="DUF3806" evidence="2">
    <location>
        <begin position="181"/>
        <end position="266"/>
    </location>
</feature>
<proteinExistence type="predicted"/>
<keyword evidence="4" id="KW-1185">Reference proteome</keyword>
<gene>
    <name evidence="3" type="ORF">BSYN_05550</name>
</gene>
<sequence>MSVQGKKFISPGAWFSLIFPSAWNEFEDSEGCFLFYNPNKWTGNFRITALRDDRNKRYGKESVDYELKENKNAALVKVGELNCAYSKEMFQEEGAYYVTHVWITGIDNVAFECTFTVPRGSNVDEAEKIISSLNIYPIGQLIHEIIPIRVLEINEVNEAFDWTSKTIKKQLKKDFTSSEEDIVKIQQLIDNGSFKPQQREAWISLGIAFGSILENQIDGMEWVTVIKGKQEVPALRFEQSQLVIYPAELIWNPIHSGQTCVLNAIFEEIKQKVEKELNKQ</sequence>
<evidence type="ECO:0000259" key="2">
    <source>
        <dbReference type="Pfam" id="PF12713"/>
    </source>
</evidence>
<organism evidence="3 4">
    <name type="scientific">Bacteroides sedimenti</name>
    <dbReference type="NCBI Taxonomy" id="2136147"/>
    <lineage>
        <taxon>Bacteria</taxon>
        <taxon>Pseudomonadati</taxon>
        <taxon>Bacteroidota</taxon>
        <taxon>Bacteroidia</taxon>
        <taxon>Bacteroidales</taxon>
        <taxon>Bacteroidaceae</taxon>
        <taxon>Bacteroides</taxon>
    </lineage>
</organism>
<dbReference type="RefSeq" id="WP_353333097.1">
    <property type="nucleotide sequence ID" value="NZ_AP028055.1"/>
</dbReference>
<accession>A0ABM8I887</accession>
<dbReference type="Gene3D" id="1.20.120.1090">
    <property type="match status" value="1"/>
</dbReference>
<evidence type="ECO:0000313" key="3">
    <source>
        <dbReference type="EMBL" id="BEG98290.1"/>
    </source>
</evidence>
<reference evidence="3 4" key="1">
    <citation type="submission" date="2023-04" db="EMBL/GenBank/DDBJ databases">
        <title>Draft genome sequence of acteroides sedimenti strain YN3PY1.</title>
        <authorList>
            <person name="Yoshida N."/>
        </authorList>
    </citation>
    <scope>NUCLEOTIDE SEQUENCE [LARGE SCALE GENOMIC DNA]</scope>
    <source>
        <strain evidence="3 4">YN3PY1</strain>
    </source>
</reference>
<evidence type="ECO:0000313" key="4">
    <source>
        <dbReference type="Proteomes" id="UP001496674"/>
    </source>
</evidence>
<dbReference type="EMBL" id="AP028055">
    <property type="protein sequence ID" value="BEG98290.1"/>
    <property type="molecule type" value="Genomic_DNA"/>
</dbReference>
<dbReference type="Gene3D" id="3.40.1000.10">
    <property type="entry name" value="Mog1/PsbP, alpha/beta/alpha sandwich"/>
    <property type="match status" value="1"/>
</dbReference>
<evidence type="ECO:0008006" key="5">
    <source>
        <dbReference type="Google" id="ProtNLM"/>
    </source>
</evidence>
<evidence type="ECO:0000259" key="1">
    <source>
        <dbReference type="Pfam" id="PF12712"/>
    </source>
</evidence>
<dbReference type="Pfam" id="PF12713">
    <property type="entry name" value="DUF3806"/>
    <property type="match status" value="1"/>
</dbReference>
<name>A0ABM8I887_9BACE</name>
<protein>
    <recommendedName>
        <fullName evidence="5">DUF3805 domain-containing protein</fullName>
    </recommendedName>
</protein>
<dbReference type="InterPro" id="IPR024266">
    <property type="entry name" value="DUF3806"/>
</dbReference>
<feature type="domain" description="DUF3805" evidence="1">
    <location>
        <begin position="6"/>
        <end position="157"/>
    </location>
</feature>
<dbReference type="Proteomes" id="UP001496674">
    <property type="component" value="Chromosome"/>
</dbReference>